<dbReference type="InParanoid" id="M4BWR3"/>
<dbReference type="VEuPathDB" id="FungiDB:HpaG810964"/>
<reference evidence="3" key="1">
    <citation type="journal article" date="2010" name="Science">
        <title>Signatures of adaptation to obligate biotrophy in the Hyaloperonospora arabidopsidis genome.</title>
        <authorList>
            <person name="Baxter L."/>
            <person name="Tripathy S."/>
            <person name="Ishaque N."/>
            <person name="Boot N."/>
            <person name="Cabral A."/>
            <person name="Kemen E."/>
            <person name="Thines M."/>
            <person name="Ah-Fong A."/>
            <person name="Anderson R."/>
            <person name="Badejoko W."/>
            <person name="Bittner-Eddy P."/>
            <person name="Boore J.L."/>
            <person name="Chibucos M.C."/>
            <person name="Coates M."/>
            <person name="Dehal P."/>
            <person name="Delehaunty K."/>
            <person name="Dong S."/>
            <person name="Downton P."/>
            <person name="Dumas B."/>
            <person name="Fabro G."/>
            <person name="Fronick C."/>
            <person name="Fuerstenberg S.I."/>
            <person name="Fulton L."/>
            <person name="Gaulin E."/>
            <person name="Govers F."/>
            <person name="Hughes L."/>
            <person name="Humphray S."/>
            <person name="Jiang R.H."/>
            <person name="Judelson H."/>
            <person name="Kamoun S."/>
            <person name="Kyung K."/>
            <person name="Meijer H."/>
            <person name="Minx P."/>
            <person name="Morris P."/>
            <person name="Nelson J."/>
            <person name="Phuntumart V."/>
            <person name="Qutob D."/>
            <person name="Rehmany A."/>
            <person name="Rougon-Cardoso A."/>
            <person name="Ryden P."/>
            <person name="Torto-Alalibo T."/>
            <person name="Studholme D."/>
            <person name="Wang Y."/>
            <person name="Win J."/>
            <person name="Wood J."/>
            <person name="Clifton S.W."/>
            <person name="Rogers J."/>
            <person name="Van den Ackerveken G."/>
            <person name="Jones J.D."/>
            <person name="McDowell J.M."/>
            <person name="Beynon J."/>
            <person name="Tyler B.M."/>
        </authorList>
    </citation>
    <scope>NUCLEOTIDE SEQUENCE [LARGE SCALE GENOMIC DNA]</scope>
    <source>
        <strain evidence="3">Emoy2</strain>
    </source>
</reference>
<dbReference type="EMBL" id="JH598006">
    <property type="status" value="NOT_ANNOTATED_CDS"/>
    <property type="molecule type" value="Genomic_DNA"/>
</dbReference>
<reference evidence="2" key="2">
    <citation type="submission" date="2015-06" db="UniProtKB">
        <authorList>
            <consortium name="EnsemblProtists"/>
        </authorList>
    </citation>
    <scope>IDENTIFICATION</scope>
    <source>
        <strain evidence="2">Emoy2</strain>
    </source>
</reference>
<accession>M4BWR3</accession>
<dbReference type="AlphaFoldDB" id="M4BWR3"/>
<dbReference type="EnsemblProtists" id="HpaT810964">
    <property type="protein sequence ID" value="HpaP810964"/>
    <property type="gene ID" value="HpaG810964"/>
</dbReference>
<keyword evidence="3" id="KW-1185">Reference proteome</keyword>
<proteinExistence type="predicted"/>
<evidence type="ECO:0000313" key="2">
    <source>
        <dbReference type="EnsemblProtists" id="HpaP810964"/>
    </source>
</evidence>
<dbReference type="Proteomes" id="UP000011713">
    <property type="component" value="Unassembled WGS sequence"/>
</dbReference>
<sequence length="63" mass="7518">MLRVYDFKFLYYARHWYVVNIALIVVGTWKWKSYDTDVKVIDDYSVYATVLPHVLNGSKDIVE</sequence>
<evidence type="ECO:0000313" key="3">
    <source>
        <dbReference type="Proteomes" id="UP000011713"/>
    </source>
</evidence>
<keyword evidence="1" id="KW-0472">Membrane</keyword>
<feature type="transmembrane region" description="Helical" evidence="1">
    <location>
        <begin position="12"/>
        <end position="29"/>
    </location>
</feature>
<protein>
    <submittedName>
        <fullName evidence="2">Uncharacterized protein</fullName>
    </submittedName>
</protein>
<keyword evidence="1" id="KW-0812">Transmembrane</keyword>
<dbReference type="HOGENOM" id="CLU_2890549_0_0_1"/>
<organism evidence="2 3">
    <name type="scientific">Hyaloperonospora arabidopsidis (strain Emoy2)</name>
    <name type="common">Downy mildew agent</name>
    <name type="synonym">Peronospora arabidopsidis</name>
    <dbReference type="NCBI Taxonomy" id="559515"/>
    <lineage>
        <taxon>Eukaryota</taxon>
        <taxon>Sar</taxon>
        <taxon>Stramenopiles</taxon>
        <taxon>Oomycota</taxon>
        <taxon>Peronosporomycetes</taxon>
        <taxon>Peronosporales</taxon>
        <taxon>Peronosporaceae</taxon>
        <taxon>Hyaloperonospora</taxon>
    </lineage>
</organism>
<evidence type="ECO:0000256" key="1">
    <source>
        <dbReference type="SAM" id="Phobius"/>
    </source>
</evidence>
<keyword evidence="1" id="KW-1133">Transmembrane helix</keyword>
<name>M4BWR3_HYAAE</name>